<dbReference type="Gene3D" id="3.30.1330.70">
    <property type="entry name" value="Holliday junction resolvase RusA"/>
    <property type="match status" value="1"/>
</dbReference>
<sequence>MKRNLIEPMKMKKVLSYEFVDCDAGRKCLSGLETTRKEARRYNLDASIHLVITTDVGTLHVKTLAGFIFDGRSGPEIVDRFVPNLGTIDERVAWLMHDALGYGQSLAFKPTNRILRYFLRDVCKYGPAKSYLVELAVGASRSWYGPPKRTEWCYANTFVYTINGETPGKKNENRFNLKGVSFKSDRFREWHRNALRTLRFSQRPASPLQCARIRIEFFHSDLRRRDGDNSLASIQDLLQDANIIVDDNWTRIGTPEVLHDVFIHPYCRITVEETEPVDWEGKVKAMRREFNKRNKENLKNGSR</sequence>
<name>A0AA36M744_CYLNA</name>
<dbReference type="Proteomes" id="UP001176961">
    <property type="component" value="Unassembled WGS sequence"/>
</dbReference>
<gene>
    <name evidence="1" type="ORF">CYNAS_LOCUS12664</name>
</gene>
<dbReference type="SUPFAM" id="SSF103084">
    <property type="entry name" value="Holliday junction resolvase RusA"/>
    <property type="match status" value="1"/>
</dbReference>
<evidence type="ECO:0000313" key="1">
    <source>
        <dbReference type="EMBL" id="CAJ0600681.1"/>
    </source>
</evidence>
<proteinExistence type="predicted"/>
<keyword evidence="2" id="KW-1185">Reference proteome</keyword>
<dbReference type="EMBL" id="CATQJL010000236">
    <property type="protein sequence ID" value="CAJ0600681.1"/>
    <property type="molecule type" value="Genomic_DNA"/>
</dbReference>
<accession>A0AA36M744</accession>
<dbReference type="AlphaFoldDB" id="A0AA36M744"/>
<dbReference type="GO" id="GO:0006281">
    <property type="term" value="P:DNA repair"/>
    <property type="evidence" value="ECO:0007669"/>
    <property type="project" value="InterPro"/>
</dbReference>
<dbReference type="InterPro" id="IPR036614">
    <property type="entry name" value="RusA-like_sf"/>
</dbReference>
<dbReference type="GO" id="GO:0000287">
    <property type="term" value="F:magnesium ion binding"/>
    <property type="evidence" value="ECO:0007669"/>
    <property type="project" value="InterPro"/>
</dbReference>
<protein>
    <submittedName>
        <fullName evidence="1">Uncharacterized protein</fullName>
    </submittedName>
</protein>
<comment type="caution">
    <text evidence="1">The sequence shown here is derived from an EMBL/GenBank/DDBJ whole genome shotgun (WGS) entry which is preliminary data.</text>
</comment>
<reference evidence="1" key="1">
    <citation type="submission" date="2023-07" db="EMBL/GenBank/DDBJ databases">
        <authorList>
            <consortium name="CYATHOMIX"/>
        </authorList>
    </citation>
    <scope>NUCLEOTIDE SEQUENCE</scope>
    <source>
        <strain evidence="1">N/A</strain>
    </source>
</reference>
<dbReference type="GO" id="GO:0006310">
    <property type="term" value="P:DNA recombination"/>
    <property type="evidence" value="ECO:0007669"/>
    <property type="project" value="InterPro"/>
</dbReference>
<evidence type="ECO:0000313" key="2">
    <source>
        <dbReference type="Proteomes" id="UP001176961"/>
    </source>
</evidence>
<organism evidence="1 2">
    <name type="scientific">Cylicocyclus nassatus</name>
    <name type="common">Nematode worm</name>
    <dbReference type="NCBI Taxonomy" id="53992"/>
    <lineage>
        <taxon>Eukaryota</taxon>
        <taxon>Metazoa</taxon>
        <taxon>Ecdysozoa</taxon>
        <taxon>Nematoda</taxon>
        <taxon>Chromadorea</taxon>
        <taxon>Rhabditida</taxon>
        <taxon>Rhabditina</taxon>
        <taxon>Rhabditomorpha</taxon>
        <taxon>Strongyloidea</taxon>
        <taxon>Strongylidae</taxon>
        <taxon>Cylicocyclus</taxon>
    </lineage>
</organism>